<dbReference type="Pfam" id="PF13450">
    <property type="entry name" value="NAD_binding_8"/>
    <property type="match status" value="1"/>
</dbReference>
<dbReference type="SUPFAM" id="SSF51905">
    <property type="entry name" value="FAD/NAD(P)-binding domain"/>
    <property type="match status" value="1"/>
</dbReference>
<sequence>MKKTLPIVVIGGGMSGVMAAAKIEEKGLPVIILEQNSTIGGRMATNCMEGEKADYGAQFFTIRTLQFQKVVDVWERAGWVKHWFGDPYKRYKSIGGMKELVKNLAEGMTVKLNTKVVSIHMIDEKYYNLKTETNENIEARAVIVTAPAPQIITLFHNSQLPIMKKVKNDLKAIQFAPSIVAVVKLSESTSLLDSGHLDHSLPQGLERIVDHSKKGLSSQTIVSIYADGKWSKQHWDMDDQLLLDKLIEKSKKWINCSTIKTTHLKKWRYSEALSVIRKPFLNMELSVPFFAAGDAFLHKEDLAGRTRIESAVLSGIASGEAVIECLKNKG</sequence>
<dbReference type="Gene3D" id="3.50.50.60">
    <property type="entry name" value="FAD/NAD(P)-binding domain"/>
    <property type="match status" value="1"/>
</dbReference>
<gene>
    <name evidence="2" type="ORF">DS031_18795</name>
</gene>
<evidence type="ECO:0000313" key="3">
    <source>
        <dbReference type="Proteomes" id="UP000253314"/>
    </source>
</evidence>
<comment type="caution">
    <text evidence="2">The sequence shown here is derived from an EMBL/GenBank/DDBJ whole genome shotgun (WGS) entry which is preliminary data.</text>
</comment>
<accession>A0A366XTB9</accession>
<dbReference type="PANTHER" id="PTHR16128:SF5">
    <property type="entry name" value="FAD_NAD(P)-BINDING OXIDOREDUCTASE FAMILY PROTEIN"/>
    <property type="match status" value="1"/>
</dbReference>
<evidence type="ECO:0000313" key="2">
    <source>
        <dbReference type="EMBL" id="RBW67989.1"/>
    </source>
</evidence>
<organism evidence="2 3">
    <name type="scientific">Bacillus taeanensis</name>
    <dbReference type="NCBI Taxonomy" id="273032"/>
    <lineage>
        <taxon>Bacteria</taxon>
        <taxon>Bacillati</taxon>
        <taxon>Bacillota</taxon>
        <taxon>Bacilli</taxon>
        <taxon>Bacillales</taxon>
        <taxon>Bacillaceae</taxon>
        <taxon>Bacillus</taxon>
    </lineage>
</organism>
<dbReference type="AlphaFoldDB" id="A0A366XTB9"/>
<protein>
    <recommendedName>
        <fullName evidence="1">Amine oxidase domain-containing protein</fullName>
    </recommendedName>
</protein>
<dbReference type="GO" id="GO:0016491">
    <property type="term" value="F:oxidoreductase activity"/>
    <property type="evidence" value="ECO:0007669"/>
    <property type="project" value="InterPro"/>
</dbReference>
<dbReference type="Proteomes" id="UP000253314">
    <property type="component" value="Unassembled WGS sequence"/>
</dbReference>
<dbReference type="EMBL" id="QOCW01000026">
    <property type="protein sequence ID" value="RBW67989.1"/>
    <property type="molecule type" value="Genomic_DNA"/>
</dbReference>
<dbReference type="InterPro" id="IPR002937">
    <property type="entry name" value="Amino_oxidase"/>
</dbReference>
<evidence type="ECO:0000259" key="1">
    <source>
        <dbReference type="Pfam" id="PF01593"/>
    </source>
</evidence>
<dbReference type="PANTHER" id="PTHR16128">
    <property type="entry name" value="FAD/NAD(P)-BINDING OXIDOREDUCTASE FAMILY PROTEIN"/>
    <property type="match status" value="1"/>
</dbReference>
<dbReference type="OrthoDB" id="5792777at2"/>
<dbReference type="Gene3D" id="3.90.660.10">
    <property type="match status" value="1"/>
</dbReference>
<dbReference type="InterPro" id="IPR036188">
    <property type="entry name" value="FAD/NAD-bd_sf"/>
</dbReference>
<dbReference type="RefSeq" id="WP_113807591.1">
    <property type="nucleotide sequence ID" value="NZ_QOCW01000026.1"/>
</dbReference>
<proteinExistence type="predicted"/>
<name>A0A366XTB9_9BACI</name>
<dbReference type="PRINTS" id="PR00411">
    <property type="entry name" value="PNDRDTASEI"/>
</dbReference>
<keyword evidence="3" id="KW-1185">Reference proteome</keyword>
<reference evidence="2 3" key="1">
    <citation type="submission" date="2018-07" db="EMBL/GenBank/DDBJ databases">
        <title>Lottiidibacillus patelloidae gen. nov., sp. nov., isolated from the intestinal tract of a marine limpet and the reclassification of B. taeanensis BH030017T, B. algicola KMM 3737T and B. hwajinpoensis SW-72T as genus Lottiidibacillus.</title>
        <authorList>
            <person name="Liu R."/>
            <person name="Huang Z."/>
        </authorList>
    </citation>
    <scope>NUCLEOTIDE SEQUENCE [LARGE SCALE GENOMIC DNA]</scope>
    <source>
        <strain evidence="2 3">BH030017</strain>
    </source>
</reference>
<feature type="domain" description="Amine oxidase" evidence="1">
    <location>
        <begin position="94"/>
        <end position="272"/>
    </location>
</feature>
<dbReference type="Pfam" id="PF01593">
    <property type="entry name" value="Amino_oxidase"/>
    <property type="match status" value="1"/>
</dbReference>